<dbReference type="PANTHER" id="PTHR31672:SF13">
    <property type="entry name" value="F-BOX PROTEIN CPR30-LIKE"/>
    <property type="match status" value="1"/>
</dbReference>
<reference evidence="3" key="1">
    <citation type="submission" date="2025-08" db="UniProtKB">
        <authorList>
            <consortium name="RefSeq"/>
        </authorList>
    </citation>
    <scope>IDENTIFICATION</scope>
    <source>
        <strain evidence="3">OHB3-1</strain>
    </source>
</reference>
<dbReference type="KEGG" id="mcha:111015605"/>
<dbReference type="OrthoDB" id="1552454at2759"/>
<dbReference type="InterPro" id="IPR013187">
    <property type="entry name" value="F-box-assoc_dom_typ3"/>
</dbReference>
<dbReference type="GeneID" id="111015605"/>
<proteinExistence type="predicted"/>
<evidence type="ECO:0000313" key="2">
    <source>
        <dbReference type="Proteomes" id="UP000504603"/>
    </source>
</evidence>
<accession>A0A6J1CZ64</accession>
<keyword evidence="2" id="KW-1185">Reference proteome</keyword>
<evidence type="ECO:0000259" key="1">
    <source>
        <dbReference type="Pfam" id="PF08268"/>
    </source>
</evidence>
<dbReference type="Proteomes" id="UP000504603">
    <property type="component" value="Unplaced"/>
</dbReference>
<dbReference type="Pfam" id="PF08268">
    <property type="entry name" value="FBA_3"/>
    <property type="match status" value="1"/>
</dbReference>
<gene>
    <name evidence="3" type="primary">LOC111015605</name>
</gene>
<name>A0A6J1CZ64_MOMCH</name>
<organism evidence="2 3">
    <name type="scientific">Momordica charantia</name>
    <name type="common">Bitter gourd</name>
    <name type="synonym">Balsam pear</name>
    <dbReference type="NCBI Taxonomy" id="3673"/>
    <lineage>
        <taxon>Eukaryota</taxon>
        <taxon>Viridiplantae</taxon>
        <taxon>Streptophyta</taxon>
        <taxon>Embryophyta</taxon>
        <taxon>Tracheophyta</taxon>
        <taxon>Spermatophyta</taxon>
        <taxon>Magnoliopsida</taxon>
        <taxon>eudicotyledons</taxon>
        <taxon>Gunneridae</taxon>
        <taxon>Pentapetalae</taxon>
        <taxon>rosids</taxon>
        <taxon>fabids</taxon>
        <taxon>Cucurbitales</taxon>
        <taxon>Cucurbitaceae</taxon>
        <taxon>Momordiceae</taxon>
        <taxon>Momordica</taxon>
    </lineage>
</organism>
<dbReference type="NCBIfam" id="TIGR01640">
    <property type="entry name" value="F_box_assoc_1"/>
    <property type="match status" value="1"/>
</dbReference>
<sequence length="321" mass="36747">MELRHLPSSLPLSPPLRRLRPRFLSHILISASQPNSSCHHLLSAALGPLPPLTHLLSLPLRHSLVVKPANGLLLLHFPNDLYSDRPDLPAYIFNRRARDIIPLPPNAPTNQKVKILYHLGYDALGDEYKVLQIWRFIDTNLEMSESGMVFKVLSLGSGKWRRIRPRRIPFFCSSYSALFSPCCASNGGIHWVVHPKKFVLVFNLHDEEFASIPFPQPFIQQQSPIEMWVLKDYQNHIWVQLKEATFQYDMSSEDDDHCSSRLPLPLGSGPRLLYYDIKRRRFRGVEIRGLSEWLSANDVAVTDCSFDAYEENIVTLSSLIA</sequence>
<feature type="domain" description="F-box associated beta-propeller type 3" evidence="1">
    <location>
        <begin position="64"/>
        <end position="292"/>
    </location>
</feature>
<evidence type="ECO:0000313" key="3">
    <source>
        <dbReference type="RefSeq" id="XP_022146376.1"/>
    </source>
</evidence>
<protein>
    <submittedName>
        <fullName evidence="3">F-box/kelch-repeat protein At4g19930-like</fullName>
    </submittedName>
</protein>
<dbReference type="InterPro" id="IPR017451">
    <property type="entry name" value="F-box-assoc_interact_dom"/>
</dbReference>
<dbReference type="RefSeq" id="XP_022146376.1">
    <property type="nucleotide sequence ID" value="XM_022290684.1"/>
</dbReference>
<dbReference type="PANTHER" id="PTHR31672">
    <property type="entry name" value="BNACNNG10540D PROTEIN"/>
    <property type="match status" value="1"/>
</dbReference>
<dbReference type="InterPro" id="IPR050796">
    <property type="entry name" value="SCF_F-box_component"/>
</dbReference>
<dbReference type="AlphaFoldDB" id="A0A6J1CZ64"/>